<comment type="caution">
    <text evidence="3">The sequence shown here is derived from an EMBL/GenBank/DDBJ whole genome shotgun (WGS) entry which is preliminary data.</text>
</comment>
<protein>
    <submittedName>
        <fullName evidence="3">Rod binding protein</fullName>
    </submittedName>
</protein>
<evidence type="ECO:0000313" key="3">
    <source>
        <dbReference type="EMBL" id="KFG89145.1"/>
    </source>
</evidence>
<dbReference type="EMBL" id="JFZA02000034">
    <property type="protein sequence ID" value="KFG89145.1"/>
    <property type="molecule type" value="Genomic_DNA"/>
</dbReference>
<dbReference type="STRING" id="76947.GCA_002080435_02269"/>
<sequence>MQISSVSTGAQPTASPEKAQLEKVAKQFEAIFLRQMIGTMRQSGGGEGIFDSSATEQFRDMSDARTADTMAEKGALGIAEMLLRQYDSRTPVTPAAPTPGKGA</sequence>
<feature type="domain" description="Flagellar protein FlgJ N-terminal" evidence="2">
    <location>
        <begin position="39"/>
        <end position="85"/>
    </location>
</feature>
<dbReference type="Pfam" id="PF10135">
    <property type="entry name" value="Rod-binding"/>
    <property type="match status" value="1"/>
</dbReference>
<feature type="region of interest" description="Disordered" evidence="1">
    <location>
        <begin position="1"/>
        <end position="20"/>
    </location>
</feature>
<evidence type="ECO:0000256" key="1">
    <source>
        <dbReference type="SAM" id="MobiDB-lite"/>
    </source>
</evidence>
<dbReference type="Proteomes" id="UP000024284">
    <property type="component" value="Unassembled WGS sequence"/>
</dbReference>
<feature type="compositionally biased region" description="Polar residues" evidence="1">
    <location>
        <begin position="1"/>
        <end position="14"/>
    </location>
</feature>
<keyword evidence="4" id="KW-1185">Reference proteome</keyword>
<gene>
    <name evidence="3" type="ORF">BV98_002972</name>
</gene>
<dbReference type="RefSeq" id="WP_037467630.1">
    <property type="nucleotide sequence ID" value="NZ_BCZD01000010.1"/>
</dbReference>
<dbReference type="eggNOG" id="COG3951">
    <property type="taxonomic scope" value="Bacteria"/>
</dbReference>
<dbReference type="OrthoDB" id="8481704at2"/>
<accession>A0A086P6X7</accession>
<dbReference type="PRINTS" id="PR01002">
    <property type="entry name" value="FLGFLGJ"/>
</dbReference>
<evidence type="ECO:0000313" key="4">
    <source>
        <dbReference type="Proteomes" id="UP000024284"/>
    </source>
</evidence>
<evidence type="ECO:0000259" key="2">
    <source>
        <dbReference type="Pfam" id="PF10135"/>
    </source>
</evidence>
<organism evidence="3 4">
    <name type="scientific">Sphingobium herbicidovorans (strain ATCC 700291 / DSM 11019 / CCUG 56400 / KCTC 2939 / LMG 18315 / NBRC 16415 / MH)</name>
    <name type="common">Sphingomonas herbicidovorans</name>
    <dbReference type="NCBI Taxonomy" id="1219045"/>
    <lineage>
        <taxon>Bacteria</taxon>
        <taxon>Pseudomonadati</taxon>
        <taxon>Pseudomonadota</taxon>
        <taxon>Alphaproteobacteria</taxon>
        <taxon>Sphingomonadales</taxon>
        <taxon>Sphingomonadaceae</taxon>
        <taxon>Sphingobium</taxon>
    </lineage>
</organism>
<proteinExistence type="predicted"/>
<dbReference type="PATRIC" id="fig|1219045.3.peg.3015"/>
<name>A0A086P6X7_SPHHM</name>
<reference evidence="3" key="1">
    <citation type="submission" date="2014-08" db="EMBL/GenBank/DDBJ databases">
        <title>Draft genome sequences of Sphingobium herbicidovorans.</title>
        <authorList>
            <person name="Gan H.M."/>
            <person name="Gan H.Y."/>
            <person name="Savka M.A."/>
        </authorList>
    </citation>
    <scope>NUCLEOTIDE SEQUENCE [LARGE SCALE GENOMIC DNA]</scope>
    <source>
        <strain evidence="3">NBRC 16415</strain>
    </source>
</reference>
<dbReference type="InterPro" id="IPR019301">
    <property type="entry name" value="Flagellar_prot_FlgJ_N"/>
</dbReference>
<dbReference type="AlphaFoldDB" id="A0A086P6X7"/>